<name>A0ABQ7DP89_BRACR</name>
<proteinExistence type="predicted"/>
<keyword evidence="2" id="KW-1185">Reference proteome</keyword>
<dbReference type="EMBL" id="QGKV02000649">
    <property type="protein sequence ID" value="KAF3578849.1"/>
    <property type="molecule type" value="Genomic_DNA"/>
</dbReference>
<evidence type="ECO:0000313" key="2">
    <source>
        <dbReference type="Proteomes" id="UP000266723"/>
    </source>
</evidence>
<gene>
    <name evidence="1" type="ORF">DY000_02032114</name>
</gene>
<dbReference type="Proteomes" id="UP000266723">
    <property type="component" value="Unassembled WGS sequence"/>
</dbReference>
<reference evidence="1 2" key="1">
    <citation type="journal article" date="2020" name="BMC Genomics">
        <title>Intraspecific diversification of the crop wild relative Brassica cretica Lam. using demographic model selection.</title>
        <authorList>
            <person name="Kioukis A."/>
            <person name="Michalopoulou V.A."/>
            <person name="Briers L."/>
            <person name="Pirintsos S."/>
            <person name="Studholme D.J."/>
            <person name="Pavlidis P."/>
            <person name="Sarris P.F."/>
        </authorList>
    </citation>
    <scope>NUCLEOTIDE SEQUENCE [LARGE SCALE GENOMIC DNA]</scope>
    <source>
        <strain evidence="2">cv. PFS-1207/04</strain>
    </source>
</reference>
<organism evidence="1 2">
    <name type="scientific">Brassica cretica</name>
    <name type="common">Mustard</name>
    <dbReference type="NCBI Taxonomy" id="69181"/>
    <lineage>
        <taxon>Eukaryota</taxon>
        <taxon>Viridiplantae</taxon>
        <taxon>Streptophyta</taxon>
        <taxon>Embryophyta</taxon>
        <taxon>Tracheophyta</taxon>
        <taxon>Spermatophyta</taxon>
        <taxon>Magnoliopsida</taxon>
        <taxon>eudicotyledons</taxon>
        <taxon>Gunneridae</taxon>
        <taxon>Pentapetalae</taxon>
        <taxon>rosids</taxon>
        <taxon>malvids</taxon>
        <taxon>Brassicales</taxon>
        <taxon>Brassicaceae</taxon>
        <taxon>Brassiceae</taxon>
        <taxon>Brassica</taxon>
    </lineage>
</organism>
<comment type="caution">
    <text evidence="1">The sequence shown here is derived from an EMBL/GenBank/DDBJ whole genome shotgun (WGS) entry which is preliminary data.</text>
</comment>
<protein>
    <submittedName>
        <fullName evidence="1">Uncharacterized protein</fullName>
    </submittedName>
</protein>
<sequence length="507" mass="57832">MRRCPHGGDWSELAESLMEKQETQHFSLHFWRLSGSMNHVEECMGQDPRILRGRILGRLRIKGMRRLDVLSSWNPEAGWTLVLEPGGCRLLLIVCDIALSLRRRVSHSTSLRLVSIHINSPTKGPWPFVSGPEAVYNPEVFYEPEGHFWTRWSCGNPEYLLKILRSYLDQEVMWEPGGSPFDRIWTRRSCGNTEDPEVVLNPEVARDPEVVSNPEVALDLEVILNPEVVWEPRDSSRPEGRFEPGGFFWTRRFHKNLEVYLFQALRSFHDPETAWGPEGTVLRLPRQDYSRYLFGFRILPLGSWPLSSSYAVFYFCRKSLTSLEGDGVGTFHNGTLGTPMRLRLHRGFRLFRQHTQACADPFLLYVSYPLSLPVQSLNTVLLRLYLICSLPESKRVSSSGSTFAFYVICSLPERVGAGASLNRNLEAGVLPEASPGQDIAPVILLSQVLLRSGPRSNLGENKFARDRPGSSRRFQVLDLLRDDLARFRTLVAFHWMSRLIHGARGLK</sequence>
<accession>A0ABQ7DP89</accession>
<evidence type="ECO:0000313" key="1">
    <source>
        <dbReference type="EMBL" id="KAF3578849.1"/>
    </source>
</evidence>